<accession>A0A6M0LI99</accession>
<gene>
    <name evidence="2" type="ORF">F0Q01_10290</name>
</gene>
<evidence type="ECO:0000313" key="2">
    <source>
        <dbReference type="EMBL" id="NEX02265.1"/>
    </source>
</evidence>
<dbReference type="EMBL" id="VTVE01000003">
    <property type="protein sequence ID" value="NEX02265.1"/>
    <property type="molecule type" value="Genomic_DNA"/>
</dbReference>
<evidence type="ECO:0000256" key="1">
    <source>
        <dbReference type="SAM" id="Phobius"/>
    </source>
</evidence>
<keyword evidence="1" id="KW-0472">Membrane</keyword>
<dbReference type="Proteomes" id="UP000473091">
    <property type="component" value="Unassembled WGS sequence"/>
</dbReference>
<name>A0A6M0LI99_PSEXY</name>
<comment type="caution">
    <text evidence="2">The sequence shown here is derived from an EMBL/GenBank/DDBJ whole genome shotgun (WGS) entry which is preliminary data.</text>
</comment>
<feature type="transmembrane region" description="Helical" evidence="1">
    <location>
        <begin position="7"/>
        <end position="26"/>
    </location>
</feature>
<keyword evidence="1" id="KW-0812">Transmembrane</keyword>
<keyword evidence="1" id="KW-1133">Transmembrane helix</keyword>
<reference evidence="2 3" key="2">
    <citation type="submission" date="2020-03" db="EMBL/GenBank/DDBJ databases">
        <title>Investigating the evolutionary divergence of the Butyrivibrio group.</title>
        <authorList>
            <person name="Skvortsov T."/>
            <person name="Santos F.G."/>
            <person name="Ting K.S."/>
            <person name="Creevey C.J."/>
        </authorList>
    </citation>
    <scope>NUCLEOTIDE SEQUENCE [LARGE SCALE GENOMIC DNA]</scope>
    <source>
        <strain evidence="2 3">MZ8</strain>
    </source>
</reference>
<evidence type="ECO:0000313" key="3">
    <source>
        <dbReference type="Proteomes" id="UP000473091"/>
    </source>
</evidence>
<dbReference type="RefSeq" id="WP_090488666.1">
    <property type="nucleotide sequence ID" value="NZ_VTVE01000003.1"/>
</dbReference>
<protein>
    <submittedName>
        <fullName evidence="2">Uncharacterized protein</fullName>
    </submittedName>
</protein>
<dbReference type="AlphaFoldDB" id="A0A6M0LI99"/>
<proteinExistence type="predicted"/>
<organism evidence="2 3">
    <name type="scientific">Pseudobutyrivibrio xylanivorans</name>
    <dbReference type="NCBI Taxonomy" id="185007"/>
    <lineage>
        <taxon>Bacteria</taxon>
        <taxon>Bacillati</taxon>
        <taxon>Bacillota</taxon>
        <taxon>Clostridia</taxon>
        <taxon>Lachnospirales</taxon>
        <taxon>Lachnospiraceae</taxon>
        <taxon>Pseudobutyrivibrio</taxon>
    </lineage>
</organism>
<sequence length="459" mass="52621">MKNVGKLLLKCILALVPLWIICIFIAKSPLSYLSSDSVGAYWNKEFTKTKQDKYYDAVILGDSMAATSFMPELLSDSTINLALSGSSPIEGYYTLKDYLANNEAPTDVFVSYMDYHLAHNDFTFTTCNQVHKFGIGEYTEIYKTIKDTGVTEFENVPMDEYWDKAIASSFYMPSEYIASIINSINEGGRLSVNQDSYNQIDIRSGRSCIMTNNISETSGIKYDNYSISPLQGTYYKKLVQLCEDNGIALHIIKLPLDMNTLFTDEYVAQVNGYYMNLLNDAKLAEFKWYPADYAVEWFWDDYHMNQHGSYRFSMQLKADYPKLWGETNPSATQMLAVNEDINIENEPAELFKWVDEKDYTIVMYSKLDDFEGYFNGLMRFDDQELREAADGAYFVDVKGGHNVSFEDGVVEIDGNVYEWGDYNTGDVNFLIIDNTNKIIARTCSTDFNNDEGRFERFEL</sequence>
<reference evidence="2 3" key="1">
    <citation type="submission" date="2019-09" db="EMBL/GenBank/DDBJ databases">
        <authorList>
            <person name="Pidcock S.E."/>
            <person name="Huws S.A."/>
        </authorList>
    </citation>
    <scope>NUCLEOTIDE SEQUENCE [LARGE SCALE GENOMIC DNA]</scope>
    <source>
        <strain evidence="2 3">MZ8</strain>
    </source>
</reference>